<reference evidence="2 3" key="1">
    <citation type="journal article" date="2015" name="Fungal Genet. Biol.">
        <title>Evolution of novel wood decay mechanisms in Agaricales revealed by the genome sequences of Fistulina hepatica and Cylindrobasidium torrendii.</title>
        <authorList>
            <person name="Floudas D."/>
            <person name="Held B.W."/>
            <person name="Riley R."/>
            <person name="Nagy L.G."/>
            <person name="Koehler G."/>
            <person name="Ransdell A.S."/>
            <person name="Younus H."/>
            <person name="Chow J."/>
            <person name="Chiniquy J."/>
            <person name="Lipzen A."/>
            <person name="Tritt A."/>
            <person name="Sun H."/>
            <person name="Haridas S."/>
            <person name="LaButti K."/>
            <person name="Ohm R.A."/>
            <person name="Kues U."/>
            <person name="Blanchette R.A."/>
            <person name="Grigoriev I.V."/>
            <person name="Minto R.E."/>
            <person name="Hibbett D.S."/>
        </authorList>
    </citation>
    <scope>NUCLEOTIDE SEQUENCE [LARGE SCALE GENOMIC DNA]</scope>
    <source>
        <strain evidence="2 3">FP15055 ss-10</strain>
    </source>
</reference>
<accession>A0A0D7B0Z2</accession>
<name>A0A0D7B0Z2_9AGAR</name>
<gene>
    <name evidence="2" type="ORF">CYLTODRAFT_120808</name>
</gene>
<keyword evidence="3" id="KW-1185">Reference proteome</keyword>
<organism evidence="2 3">
    <name type="scientific">Cylindrobasidium torrendii FP15055 ss-10</name>
    <dbReference type="NCBI Taxonomy" id="1314674"/>
    <lineage>
        <taxon>Eukaryota</taxon>
        <taxon>Fungi</taxon>
        <taxon>Dikarya</taxon>
        <taxon>Basidiomycota</taxon>
        <taxon>Agaricomycotina</taxon>
        <taxon>Agaricomycetes</taxon>
        <taxon>Agaricomycetidae</taxon>
        <taxon>Agaricales</taxon>
        <taxon>Marasmiineae</taxon>
        <taxon>Physalacriaceae</taxon>
        <taxon>Cylindrobasidium</taxon>
    </lineage>
</organism>
<evidence type="ECO:0000313" key="3">
    <source>
        <dbReference type="Proteomes" id="UP000054007"/>
    </source>
</evidence>
<proteinExistence type="predicted"/>
<feature type="region of interest" description="Disordered" evidence="1">
    <location>
        <begin position="223"/>
        <end position="267"/>
    </location>
</feature>
<evidence type="ECO:0000313" key="2">
    <source>
        <dbReference type="EMBL" id="KIY63875.1"/>
    </source>
</evidence>
<dbReference type="EMBL" id="KN880667">
    <property type="protein sequence ID" value="KIY63875.1"/>
    <property type="molecule type" value="Genomic_DNA"/>
</dbReference>
<protein>
    <submittedName>
        <fullName evidence="2">Uncharacterized protein</fullName>
    </submittedName>
</protein>
<dbReference type="Proteomes" id="UP000054007">
    <property type="component" value="Unassembled WGS sequence"/>
</dbReference>
<evidence type="ECO:0000256" key="1">
    <source>
        <dbReference type="SAM" id="MobiDB-lite"/>
    </source>
</evidence>
<sequence>METPHAEECISFTHQAVQPEAVTLVSNTTWRLCVVAHQVLSGMDHGELDRRLQEPWNSLTLQPSVARAMRVSKFAFRPQDQVLKAILQLYRYNLSRALDARVRLDQSPVVHIPLKCTVELNRKSHHSPLYTRHPSTGATTRHTYPYDALPRFAPLGDAGLLSMATQAFLAMSYSEDSLFPELEDFWEADEVDEHVRLFKQPPPATTLPAPFLLEEVRAIRSMRKRKQAEDSSHLSKRIRRAAPSQHPKRSSQMAAPSKASVVARSSSPKIPGSFKPFHLLLPQNASASTRNPGIAHRLNARKGRRVWGQVLRASFTQGRPRPRECRKRRQSCVLAVCDESFSRSHTQTCPLTRIAPSSSWFSRSRRRDPSGLTSCSACRPRGQPTSRTGALRVCMPCPTYLYYVRRDWPVDWSLGCIVHYTQNPRKKRTCYEN</sequence>
<dbReference type="AlphaFoldDB" id="A0A0D7B0Z2"/>